<dbReference type="GeneID" id="17276582"/>
<keyword evidence="2" id="KW-1185">Reference proteome</keyword>
<dbReference type="EnsemblProtists" id="EOD31308">
    <property type="protein sequence ID" value="EOD31308"/>
    <property type="gene ID" value="EMIHUDRAFT_232082"/>
</dbReference>
<reference evidence="2" key="1">
    <citation type="journal article" date="2013" name="Nature">
        <title>Pan genome of the phytoplankton Emiliania underpins its global distribution.</title>
        <authorList>
            <person name="Read B.A."/>
            <person name="Kegel J."/>
            <person name="Klute M.J."/>
            <person name="Kuo A."/>
            <person name="Lefebvre S.C."/>
            <person name="Maumus F."/>
            <person name="Mayer C."/>
            <person name="Miller J."/>
            <person name="Monier A."/>
            <person name="Salamov A."/>
            <person name="Young J."/>
            <person name="Aguilar M."/>
            <person name="Claverie J.M."/>
            <person name="Frickenhaus S."/>
            <person name="Gonzalez K."/>
            <person name="Herman E.K."/>
            <person name="Lin Y.C."/>
            <person name="Napier J."/>
            <person name="Ogata H."/>
            <person name="Sarno A.F."/>
            <person name="Shmutz J."/>
            <person name="Schroeder D."/>
            <person name="de Vargas C."/>
            <person name="Verret F."/>
            <person name="von Dassow P."/>
            <person name="Valentin K."/>
            <person name="Van de Peer Y."/>
            <person name="Wheeler G."/>
            <person name="Dacks J.B."/>
            <person name="Delwiche C.F."/>
            <person name="Dyhrman S.T."/>
            <person name="Glockner G."/>
            <person name="John U."/>
            <person name="Richards T."/>
            <person name="Worden A.Z."/>
            <person name="Zhang X."/>
            <person name="Grigoriev I.V."/>
            <person name="Allen A.E."/>
            <person name="Bidle K."/>
            <person name="Borodovsky M."/>
            <person name="Bowler C."/>
            <person name="Brownlee C."/>
            <person name="Cock J.M."/>
            <person name="Elias M."/>
            <person name="Gladyshev V.N."/>
            <person name="Groth M."/>
            <person name="Guda C."/>
            <person name="Hadaegh A."/>
            <person name="Iglesias-Rodriguez M.D."/>
            <person name="Jenkins J."/>
            <person name="Jones B.M."/>
            <person name="Lawson T."/>
            <person name="Leese F."/>
            <person name="Lindquist E."/>
            <person name="Lobanov A."/>
            <person name="Lomsadze A."/>
            <person name="Malik S.B."/>
            <person name="Marsh M.E."/>
            <person name="Mackinder L."/>
            <person name="Mock T."/>
            <person name="Mueller-Roeber B."/>
            <person name="Pagarete A."/>
            <person name="Parker M."/>
            <person name="Probert I."/>
            <person name="Quesneville H."/>
            <person name="Raines C."/>
            <person name="Rensing S.A."/>
            <person name="Riano-Pachon D.M."/>
            <person name="Richier S."/>
            <person name="Rokitta S."/>
            <person name="Shiraiwa Y."/>
            <person name="Soanes D.M."/>
            <person name="van der Giezen M."/>
            <person name="Wahlund T.M."/>
            <person name="Williams B."/>
            <person name="Wilson W."/>
            <person name="Wolfe G."/>
            <person name="Wurch L.L."/>
        </authorList>
    </citation>
    <scope>NUCLEOTIDE SEQUENCE</scope>
</reference>
<dbReference type="PaxDb" id="2903-EOD31308"/>
<evidence type="ECO:0000313" key="1">
    <source>
        <dbReference type="EnsemblProtists" id="EOD31308"/>
    </source>
</evidence>
<sequence length="140" mass="15750">MSHSGAAPAVVEDALRMISLVSCSANGNAAPPEARTPAELFWPRQTRSFLVHSLLMLSVSQQARTSPELLWPRQREHPMAPTDLHPHYGLTLTRGMHDAGYQYNRHVGAPLSVDQTPRPATQEEVWRHATEERFEEYQAL</sequence>
<evidence type="ECO:0000313" key="2">
    <source>
        <dbReference type="Proteomes" id="UP000013827"/>
    </source>
</evidence>
<dbReference type="AlphaFoldDB" id="A0A0D3K6C3"/>
<dbReference type="Proteomes" id="UP000013827">
    <property type="component" value="Unassembled WGS sequence"/>
</dbReference>
<dbReference type="KEGG" id="ehx:EMIHUDRAFT_232082"/>
<protein>
    <submittedName>
        <fullName evidence="1">Uncharacterized protein</fullName>
    </submittedName>
</protein>
<proteinExistence type="predicted"/>
<dbReference type="HOGENOM" id="CLU_1838942_0_0_1"/>
<accession>A0A0D3K6C3</accession>
<name>A0A0D3K6C3_EMIH1</name>
<dbReference type="RefSeq" id="XP_005783737.1">
    <property type="nucleotide sequence ID" value="XM_005783680.1"/>
</dbReference>
<reference evidence="1" key="2">
    <citation type="submission" date="2024-10" db="UniProtKB">
        <authorList>
            <consortium name="EnsemblProtists"/>
        </authorList>
    </citation>
    <scope>IDENTIFICATION</scope>
</reference>
<organism evidence="1 2">
    <name type="scientific">Emiliania huxleyi (strain CCMP1516)</name>
    <dbReference type="NCBI Taxonomy" id="280463"/>
    <lineage>
        <taxon>Eukaryota</taxon>
        <taxon>Haptista</taxon>
        <taxon>Haptophyta</taxon>
        <taxon>Prymnesiophyceae</taxon>
        <taxon>Isochrysidales</taxon>
        <taxon>Noelaerhabdaceae</taxon>
        <taxon>Emiliania</taxon>
    </lineage>
</organism>